<evidence type="ECO:0000256" key="1">
    <source>
        <dbReference type="ARBA" id="ARBA00022723"/>
    </source>
</evidence>
<evidence type="ECO:0000259" key="4">
    <source>
        <dbReference type="PROSITE" id="PS00125"/>
    </source>
</evidence>
<name>A0A426ZCV1_ENSVE</name>
<dbReference type="InterPro" id="IPR047129">
    <property type="entry name" value="PPA2-like"/>
</dbReference>
<organism evidence="5 6">
    <name type="scientific">Ensete ventricosum</name>
    <name type="common">Abyssinian banana</name>
    <name type="synonym">Musa ensete</name>
    <dbReference type="NCBI Taxonomy" id="4639"/>
    <lineage>
        <taxon>Eukaryota</taxon>
        <taxon>Viridiplantae</taxon>
        <taxon>Streptophyta</taxon>
        <taxon>Embryophyta</taxon>
        <taxon>Tracheophyta</taxon>
        <taxon>Spermatophyta</taxon>
        <taxon>Magnoliopsida</taxon>
        <taxon>Liliopsida</taxon>
        <taxon>Zingiberales</taxon>
        <taxon>Musaceae</taxon>
        <taxon>Ensete</taxon>
    </lineage>
</organism>
<dbReference type="PANTHER" id="PTHR45619">
    <property type="entry name" value="SERINE/THREONINE-PROTEIN PHOSPHATASE PP2A-RELATED"/>
    <property type="match status" value="1"/>
</dbReference>
<comment type="caution">
    <text evidence="5">The sequence shown here is derived from an EMBL/GenBank/DDBJ whole genome shotgun (WGS) entry which is preliminary data.</text>
</comment>
<protein>
    <recommendedName>
        <fullName evidence="4">Serine/threonine specific protein phosphatases domain-containing protein</fullName>
    </recommendedName>
</protein>
<dbReference type="InterPro" id="IPR006186">
    <property type="entry name" value="Ser/Thr-sp_prot-phosphatase"/>
</dbReference>
<evidence type="ECO:0000256" key="2">
    <source>
        <dbReference type="ARBA" id="ARBA00022801"/>
    </source>
</evidence>
<dbReference type="GO" id="GO:0046872">
    <property type="term" value="F:metal ion binding"/>
    <property type="evidence" value="ECO:0007669"/>
    <property type="project" value="UniProtKB-KW"/>
</dbReference>
<dbReference type="GO" id="GO:0004722">
    <property type="term" value="F:protein serine/threonine phosphatase activity"/>
    <property type="evidence" value="ECO:0007669"/>
    <property type="project" value="InterPro"/>
</dbReference>
<feature type="domain" description="Serine/threonine specific protein phosphatases" evidence="4">
    <location>
        <begin position="57"/>
        <end position="62"/>
    </location>
</feature>
<proteinExistence type="predicted"/>
<dbReference type="AlphaFoldDB" id="A0A426ZCV1"/>
<dbReference type="InterPro" id="IPR029052">
    <property type="entry name" value="Metallo-depent_PP-like"/>
</dbReference>
<keyword evidence="2" id="KW-0378">Hydrolase</keyword>
<evidence type="ECO:0000313" key="5">
    <source>
        <dbReference type="EMBL" id="RRT61828.1"/>
    </source>
</evidence>
<reference evidence="5 6" key="1">
    <citation type="journal article" date="2014" name="Agronomy (Basel)">
        <title>A Draft Genome Sequence for Ensete ventricosum, the Drought-Tolerant Tree Against Hunger.</title>
        <authorList>
            <person name="Harrison J."/>
            <person name="Moore K.A."/>
            <person name="Paszkiewicz K."/>
            <person name="Jones T."/>
            <person name="Grant M."/>
            <person name="Ambacheew D."/>
            <person name="Muzemil S."/>
            <person name="Studholme D.J."/>
        </authorList>
    </citation>
    <scope>NUCLEOTIDE SEQUENCE [LARGE SCALE GENOMIC DNA]</scope>
</reference>
<dbReference type="Gene3D" id="3.60.21.10">
    <property type="match status" value="2"/>
</dbReference>
<gene>
    <name evidence="5" type="ORF">B296_00008689</name>
</gene>
<keyword evidence="3" id="KW-0464">Manganese</keyword>
<dbReference type="EMBL" id="AMZH03007233">
    <property type="protein sequence ID" value="RRT61828.1"/>
    <property type="molecule type" value="Genomic_DNA"/>
</dbReference>
<dbReference type="SUPFAM" id="SSF56300">
    <property type="entry name" value="Metallo-dependent phosphatases"/>
    <property type="match status" value="1"/>
</dbReference>
<dbReference type="Proteomes" id="UP000287651">
    <property type="component" value="Unassembled WGS sequence"/>
</dbReference>
<sequence length="149" mass="17032">MSDLDRQIEQLKRCEPLKESEVKALCLKAIEILVEESNVQRVDAPVTVRYPDRITLIRGNHESRQITQVKDLKSKNIFDYLRCGNVAAILQLDEGLNKQFRVFEAAPHVCIENILFSSKIVAVLMLLTCIPMQEPRGIPSKKPPPDYFL</sequence>
<evidence type="ECO:0000256" key="3">
    <source>
        <dbReference type="ARBA" id="ARBA00023211"/>
    </source>
</evidence>
<keyword evidence="1" id="KW-0479">Metal-binding</keyword>
<accession>A0A426ZCV1</accession>
<dbReference type="PROSITE" id="PS00125">
    <property type="entry name" value="SER_THR_PHOSPHATASE"/>
    <property type="match status" value="1"/>
</dbReference>
<evidence type="ECO:0000313" key="6">
    <source>
        <dbReference type="Proteomes" id="UP000287651"/>
    </source>
</evidence>